<dbReference type="InterPro" id="IPR012533">
    <property type="entry name" value="YcnI-copper_dom"/>
</dbReference>
<reference evidence="4" key="1">
    <citation type="journal article" date="2014" name="Int. J. Syst. Evol. Microbiol.">
        <title>Complete genome sequence of Corynebacterium casei LMG S-19264T (=DSM 44701T), isolated from a smear-ripened cheese.</title>
        <authorList>
            <consortium name="US DOE Joint Genome Institute (JGI-PGF)"/>
            <person name="Walter F."/>
            <person name="Albersmeier A."/>
            <person name="Kalinowski J."/>
            <person name="Ruckert C."/>
        </authorList>
    </citation>
    <scope>NUCLEOTIDE SEQUENCE</scope>
    <source>
        <strain evidence="4">JCM 4386</strain>
    </source>
</reference>
<protein>
    <submittedName>
        <fullName evidence="4">Membrane protein</fullName>
    </submittedName>
</protein>
<dbReference type="InterPro" id="IPR038507">
    <property type="entry name" value="YcnI-like_sf"/>
</dbReference>
<keyword evidence="2" id="KW-1133">Transmembrane helix</keyword>
<feature type="compositionally biased region" description="Low complexity" evidence="1">
    <location>
        <begin position="180"/>
        <end position="189"/>
    </location>
</feature>
<comment type="caution">
    <text evidence="4">The sequence shown here is derived from an EMBL/GenBank/DDBJ whole genome shotgun (WGS) entry which is preliminary data.</text>
</comment>
<dbReference type="Gene3D" id="2.60.40.2230">
    <property type="entry name" value="Uncharacterised protein YcnI-like PF07987, DUF1775"/>
    <property type="match status" value="1"/>
</dbReference>
<reference evidence="4" key="2">
    <citation type="submission" date="2020-09" db="EMBL/GenBank/DDBJ databases">
        <authorList>
            <person name="Sun Q."/>
            <person name="Ohkuma M."/>
        </authorList>
    </citation>
    <scope>NUCLEOTIDE SEQUENCE</scope>
    <source>
        <strain evidence="4">JCM 4386</strain>
    </source>
</reference>
<accession>A0A918FVU8</accession>
<proteinExistence type="predicted"/>
<evidence type="ECO:0000256" key="1">
    <source>
        <dbReference type="SAM" id="MobiDB-lite"/>
    </source>
</evidence>
<dbReference type="AlphaFoldDB" id="A0A918FVU8"/>
<sequence>MPLSSVQSLNPAAREFGRIAVVGALALTSAFVLAHPASAHTEVEADTPRALARNVTLTFTSEAESDTAGFARVRVALPKGIEPDDVTLAHAPKGWTLKTTSDGYTIGGPALATGADAEHAITVRQLPDVQELVFKTVDTYGDGRVSRWIELPTQEAESDQPAPVLKLRPATADAQPLSPPSTRASRTPSEGLSDGGDASASAHTEGENPPGGLIAAGAAAALLGLGAFAWRLNQRRAGRGGAR</sequence>
<dbReference type="Pfam" id="PF07987">
    <property type="entry name" value="DUF1775"/>
    <property type="match status" value="1"/>
</dbReference>
<evidence type="ECO:0000259" key="3">
    <source>
        <dbReference type="Pfam" id="PF07987"/>
    </source>
</evidence>
<evidence type="ECO:0000256" key="2">
    <source>
        <dbReference type="SAM" id="Phobius"/>
    </source>
</evidence>
<keyword evidence="2" id="KW-0812">Transmembrane</keyword>
<evidence type="ECO:0000313" key="4">
    <source>
        <dbReference type="EMBL" id="GGR92500.1"/>
    </source>
</evidence>
<keyword evidence="2" id="KW-0472">Membrane</keyword>
<feature type="region of interest" description="Disordered" evidence="1">
    <location>
        <begin position="169"/>
        <end position="212"/>
    </location>
</feature>
<gene>
    <name evidence="4" type="ORF">GCM10010269_34370</name>
</gene>
<keyword evidence="5" id="KW-1185">Reference proteome</keyword>
<dbReference type="Proteomes" id="UP000606194">
    <property type="component" value="Unassembled WGS sequence"/>
</dbReference>
<organism evidence="4 5">
    <name type="scientific">Streptomyces humidus</name>
    <dbReference type="NCBI Taxonomy" id="52259"/>
    <lineage>
        <taxon>Bacteria</taxon>
        <taxon>Bacillati</taxon>
        <taxon>Actinomycetota</taxon>
        <taxon>Actinomycetes</taxon>
        <taxon>Kitasatosporales</taxon>
        <taxon>Streptomycetaceae</taxon>
        <taxon>Streptomyces</taxon>
    </lineage>
</organism>
<dbReference type="EMBL" id="BMTL01000013">
    <property type="protein sequence ID" value="GGR92500.1"/>
    <property type="molecule type" value="Genomic_DNA"/>
</dbReference>
<evidence type="ECO:0000313" key="5">
    <source>
        <dbReference type="Proteomes" id="UP000606194"/>
    </source>
</evidence>
<feature type="domain" description="YncI copper-binding" evidence="3">
    <location>
        <begin position="109"/>
        <end position="167"/>
    </location>
</feature>
<name>A0A918FVU8_9ACTN</name>
<feature type="transmembrane region" description="Helical" evidence="2">
    <location>
        <begin position="211"/>
        <end position="230"/>
    </location>
</feature>